<dbReference type="PROSITE" id="PS51674">
    <property type="entry name" value="4FE4S_WBL"/>
    <property type="match status" value="1"/>
</dbReference>
<dbReference type="AlphaFoldDB" id="A0A653F6U0"/>
<proteinExistence type="predicted"/>
<evidence type="ECO:0000313" key="2">
    <source>
        <dbReference type="EMBL" id="VTP04716.1"/>
    </source>
</evidence>
<sequence>MSRTQGNYPPTTPCLQHPADWFDPTRRTFTRQQCLKCAVRRDCCQTALRSRPSYGMWAGVWINGDFENKRPLLLTHAHPATEDAKPAEQPTIAQATTPAHRPHRSNRRSRVGKLLIAPPPPLIAAQITARASGNCEIMAPACTYQQAAIFSRRRRATRARQLGSPADGIAACPNCIDLIEHTDIPTALDLGYIVDPRSATSTTAMLWRQHRWVYLDTRGRIHAATDPSLTYTAC</sequence>
<dbReference type="InterPro" id="IPR034768">
    <property type="entry name" value="4FE4S_WBL"/>
</dbReference>
<evidence type="ECO:0000259" key="1">
    <source>
        <dbReference type="PROSITE" id="PS51674"/>
    </source>
</evidence>
<organism evidence="2">
    <name type="scientific">Mycobacterium riyadhense</name>
    <dbReference type="NCBI Taxonomy" id="486698"/>
    <lineage>
        <taxon>Bacteria</taxon>
        <taxon>Bacillati</taxon>
        <taxon>Actinomycetota</taxon>
        <taxon>Actinomycetes</taxon>
        <taxon>Mycobacteriales</taxon>
        <taxon>Mycobacteriaceae</taxon>
        <taxon>Mycobacterium</taxon>
    </lineage>
</organism>
<dbReference type="EMBL" id="LR589218">
    <property type="protein sequence ID" value="VTP04716.1"/>
    <property type="molecule type" value="Genomic_DNA"/>
</dbReference>
<protein>
    <submittedName>
        <fullName evidence="2">Transcriptional regulator WhiB</fullName>
    </submittedName>
</protein>
<accession>A0A653F6U0</accession>
<feature type="domain" description="4Fe-4S Wbl-type" evidence="1">
    <location>
        <begin position="13"/>
        <end position="67"/>
    </location>
</feature>
<name>A0A653F6U0_9MYCO</name>
<reference evidence="2" key="1">
    <citation type="submission" date="2019-05" db="EMBL/GenBank/DDBJ databases">
        <authorList>
            <person name="Naeem R."/>
            <person name="Antony C."/>
            <person name="Guan Q."/>
        </authorList>
    </citation>
    <scope>NUCLEOTIDE SEQUENCE</scope>
    <source>
        <strain evidence="2">2</strain>
    </source>
</reference>
<gene>
    <name evidence="2" type="primary">whiB</name>
    <name evidence="2" type="ORF">BIN_B_05669</name>
</gene>
<dbReference type="Pfam" id="PF02467">
    <property type="entry name" value="Whib"/>
    <property type="match status" value="1"/>
</dbReference>